<dbReference type="Proteomes" id="UP001202961">
    <property type="component" value="Unassembled WGS sequence"/>
</dbReference>
<dbReference type="InterPro" id="IPR003399">
    <property type="entry name" value="Mce/MlaD"/>
</dbReference>
<keyword evidence="1" id="KW-1133">Transmembrane helix</keyword>
<proteinExistence type="predicted"/>
<feature type="transmembrane region" description="Helical" evidence="1">
    <location>
        <begin position="28"/>
        <end position="51"/>
    </location>
</feature>
<organism evidence="3 4">
    <name type="scientific">Aporhodopirellula aestuarii</name>
    <dbReference type="NCBI Taxonomy" id="2950107"/>
    <lineage>
        <taxon>Bacteria</taxon>
        <taxon>Pseudomonadati</taxon>
        <taxon>Planctomycetota</taxon>
        <taxon>Planctomycetia</taxon>
        <taxon>Pirellulales</taxon>
        <taxon>Pirellulaceae</taxon>
        <taxon>Aporhodopirellula</taxon>
    </lineage>
</organism>
<accession>A0ABT0UCS5</accession>
<gene>
    <name evidence="3" type="ORF">NB063_28450</name>
</gene>
<reference evidence="3 4" key="1">
    <citation type="journal article" date="2022" name="Syst. Appl. Microbiol.">
        <title>Rhodopirellula aestuarii sp. nov., a novel member of the genus Rhodopirellula isolated from brackish sediments collected in the Tagus River estuary, Portugal.</title>
        <authorList>
            <person name="Vitorino I.R."/>
            <person name="Klimek D."/>
            <person name="Calusinska M."/>
            <person name="Lobo-da-Cunha A."/>
            <person name="Vasconcelos V."/>
            <person name="Lage O.M."/>
        </authorList>
    </citation>
    <scope>NUCLEOTIDE SEQUENCE [LARGE SCALE GENOMIC DNA]</scope>
    <source>
        <strain evidence="3 4">ICT_H3.1</strain>
    </source>
</reference>
<evidence type="ECO:0000256" key="1">
    <source>
        <dbReference type="SAM" id="Phobius"/>
    </source>
</evidence>
<feature type="transmembrane region" description="Helical" evidence="1">
    <location>
        <begin position="207"/>
        <end position="226"/>
    </location>
</feature>
<keyword evidence="1" id="KW-0812">Transmembrane</keyword>
<dbReference type="Pfam" id="PF02470">
    <property type="entry name" value="MlaD"/>
    <property type="match status" value="1"/>
</dbReference>
<feature type="transmembrane region" description="Helical" evidence="1">
    <location>
        <begin position="182"/>
        <end position="201"/>
    </location>
</feature>
<protein>
    <submittedName>
        <fullName evidence="3">MCE family protein</fullName>
    </submittedName>
</protein>
<name>A0ABT0UCS5_9BACT</name>
<evidence type="ECO:0000313" key="4">
    <source>
        <dbReference type="Proteomes" id="UP001202961"/>
    </source>
</evidence>
<sequence length="263" mass="27973">MNNQYEQHFEESLTQTDSELPFVDDEGFTMPGFAIAILVVVLVCLLAWWGWSSLGTAKSRLMLRGSDVNQLEAGAAVVLDGIQVGSVESVDIQPSGPVATLGIDHEIASRLPHDCVFDIGALSPVMPGNIGVTIKRPTTNFTVLHGDLARDGESDLGGRSLADVREALADDSILPASTPSGMYLLIGVAVLVLAVGFGVSWKVASSSWFRYVAMFAAIVGIGLLFAKGAITLEDLREWIEWSINLIRGGGASESTPSIEIVSK</sequence>
<keyword evidence="4" id="KW-1185">Reference proteome</keyword>
<dbReference type="EMBL" id="JAMQBK010000090">
    <property type="protein sequence ID" value="MCM2374570.1"/>
    <property type="molecule type" value="Genomic_DNA"/>
</dbReference>
<feature type="domain" description="Mce/MlaD" evidence="2">
    <location>
        <begin position="61"/>
        <end position="122"/>
    </location>
</feature>
<dbReference type="RefSeq" id="WP_250932470.1">
    <property type="nucleotide sequence ID" value="NZ_JAMQBK010000090.1"/>
</dbReference>
<evidence type="ECO:0000259" key="2">
    <source>
        <dbReference type="Pfam" id="PF02470"/>
    </source>
</evidence>
<keyword evidence="1" id="KW-0472">Membrane</keyword>
<evidence type="ECO:0000313" key="3">
    <source>
        <dbReference type="EMBL" id="MCM2374570.1"/>
    </source>
</evidence>
<comment type="caution">
    <text evidence="3">The sequence shown here is derived from an EMBL/GenBank/DDBJ whole genome shotgun (WGS) entry which is preliminary data.</text>
</comment>